<reference evidence="2 3" key="1">
    <citation type="submission" date="2017-09" db="EMBL/GenBank/DDBJ databases">
        <title>Large-scale bioinformatics analysis of Bacillus genomes uncovers conserved roles of natural products in bacterial physiology.</title>
        <authorList>
            <consortium name="Agbiome Team Llc"/>
            <person name="Bleich R.M."/>
            <person name="Grubbs K.J."/>
            <person name="Santa Maria K.C."/>
            <person name="Allen S.E."/>
            <person name="Farag S."/>
            <person name="Shank E.A."/>
            <person name="Bowers A."/>
        </authorList>
    </citation>
    <scope>NUCLEOTIDE SEQUENCE [LARGE SCALE GENOMIC DNA]</scope>
    <source>
        <strain evidence="2 3">AFS022681</strain>
    </source>
</reference>
<dbReference type="InterPro" id="IPR044992">
    <property type="entry name" value="ChyE-like"/>
</dbReference>
<dbReference type="Pfam" id="PF00117">
    <property type="entry name" value="GATase"/>
    <property type="match status" value="1"/>
</dbReference>
<dbReference type="CDD" id="cd01741">
    <property type="entry name" value="GATase1_1"/>
    <property type="match status" value="1"/>
</dbReference>
<comment type="caution">
    <text evidence="2">The sequence shown here is derived from an EMBL/GenBank/DDBJ whole genome shotgun (WGS) entry which is preliminary data.</text>
</comment>
<keyword evidence="2" id="KW-0808">Transferase</keyword>
<dbReference type="RefSeq" id="WP_098342152.1">
    <property type="nucleotide sequence ID" value="NZ_NTRR01000010.1"/>
</dbReference>
<dbReference type="EMBL" id="NTRR01000010">
    <property type="protein sequence ID" value="PFE17333.1"/>
    <property type="molecule type" value="Genomic_DNA"/>
</dbReference>
<dbReference type="Proteomes" id="UP000220032">
    <property type="component" value="Unassembled WGS sequence"/>
</dbReference>
<evidence type="ECO:0000313" key="2">
    <source>
        <dbReference type="EMBL" id="PFE17333.1"/>
    </source>
</evidence>
<dbReference type="InterPro" id="IPR017926">
    <property type="entry name" value="GATASE"/>
</dbReference>
<dbReference type="PANTHER" id="PTHR42695:SF5">
    <property type="entry name" value="GLUTAMINE AMIDOTRANSFERASE YLR126C-RELATED"/>
    <property type="match status" value="1"/>
</dbReference>
<gene>
    <name evidence="2" type="ORF">CN307_08255</name>
</gene>
<evidence type="ECO:0000313" key="3">
    <source>
        <dbReference type="Proteomes" id="UP000220032"/>
    </source>
</evidence>
<dbReference type="SUPFAM" id="SSF52317">
    <property type="entry name" value="Class I glutamine amidotransferase-like"/>
    <property type="match status" value="1"/>
</dbReference>
<name>A0A2A9A2R5_BACCE</name>
<accession>A0A2A9A2R5</accession>
<organism evidence="2 3">
    <name type="scientific">Bacillus cereus</name>
    <dbReference type="NCBI Taxonomy" id="1396"/>
    <lineage>
        <taxon>Bacteria</taxon>
        <taxon>Bacillati</taxon>
        <taxon>Bacillota</taxon>
        <taxon>Bacilli</taxon>
        <taxon>Bacillales</taxon>
        <taxon>Bacillaceae</taxon>
        <taxon>Bacillus</taxon>
        <taxon>Bacillus cereus group</taxon>
    </lineage>
</organism>
<dbReference type="AlphaFoldDB" id="A0A2A9A2R5"/>
<protein>
    <submittedName>
        <fullName evidence="2">Amidotransferase</fullName>
    </submittedName>
</protein>
<dbReference type="FunFam" id="3.40.50.880:FF:000033">
    <property type="entry name" value="Glutamine amidotransferase class-I"/>
    <property type="match status" value="1"/>
</dbReference>
<evidence type="ECO:0000259" key="1">
    <source>
        <dbReference type="Pfam" id="PF00117"/>
    </source>
</evidence>
<dbReference type="GO" id="GO:0005829">
    <property type="term" value="C:cytosol"/>
    <property type="evidence" value="ECO:0007669"/>
    <property type="project" value="TreeGrafter"/>
</dbReference>
<dbReference type="InterPro" id="IPR029062">
    <property type="entry name" value="Class_I_gatase-like"/>
</dbReference>
<dbReference type="PANTHER" id="PTHR42695">
    <property type="entry name" value="GLUTAMINE AMIDOTRANSFERASE YLR126C-RELATED"/>
    <property type="match status" value="1"/>
</dbReference>
<dbReference type="Gene3D" id="3.40.50.880">
    <property type="match status" value="1"/>
</dbReference>
<dbReference type="PROSITE" id="PS51273">
    <property type="entry name" value="GATASE_TYPE_1"/>
    <property type="match status" value="1"/>
</dbReference>
<proteinExistence type="predicted"/>
<dbReference type="GO" id="GO:0016740">
    <property type="term" value="F:transferase activity"/>
    <property type="evidence" value="ECO:0007669"/>
    <property type="project" value="UniProtKB-KW"/>
</dbReference>
<sequence>MRIHYLQHVSFESPEHILTWAEAKGHEVTGTLLYESNCLPSYLEFDMLVILGGPMGVYDEKIYPWLELEKQLIKKAIQHRKLVLGICLGAQLIAEALGGKVYKNHHKEIGWFPVKLSEEAKQIDFFSGFPEVFVPFHWHADTFQLPPQAKRIAYSKGCVNQAYVYEEHVVGLQFHLESSAASIERLIVHCADEIEQGMYVQRPHEMLEETHSLVLSKFILFTFLDAMEMKYQVFANVENCS</sequence>
<feature type="domain" description="Glutamine amidotransferase" evidence="1">
    <location>
        <begin position="43"/>
        <end position="180"/>
    </location>
</feature>